<gene>
    <name evidence="4" type="primary">ATAD5</name>
    <name evidence="4" type="ORF">CFIMG_008608RA00001</name>
</gene>
<feature type="region of interest" description="Disordered" evidence="2">
    <location>
        <begin position="568"/>
        <end position="613"/>
    </location>
</feature>
<sequence>MSPADSEPSRAGTTASTAGKIHPFFKASRPASERASSPLAHDLSDSSQTGSRKKRKTTSSKDLGPHKRKNTLEGPLLSLLKPQPPVPAEKEPNGLETPPALDEEGLEDAEGEVDDENPGFFPGLQPQATARTPSYSPSSTSTQGELNGLALASCAATDELGKPSKILKFNMKTGTLGSPPKSKPKKSDSLEVAKPTRGRPRKTPKQLIATLRYGIDAADRRRIGSLIEQILSRPQQPGPASERATSPALSQYGTATIAPVSTASTPIVVPNNPTPAQTNKSTHPFFAKGTTTAPSFATSSTATASLVAAKKPTLSLSTPCSPRRKSQPPAPFGGGPSFGTRTKGMKVPGAQYPLFPPQDMVHVRCLDPPSVTLRPESPRRLTPISLPLRKAKQRATTVPDAESLITCLQSELGIKNIIDALSRLSDDFAPAPASLRVPKRHVESGRQVQARIRPQIRTPLPGSVPAQPVPIPDDSGSSSDDDLAVVSRFRLQQRQKRQKPEPPHPYIARLYSQLADGLSAYDRCTCESVSWAQKYAPQTTAQVLQSGREALLLKEWLEALKVNAVHTASADPKPKGKGPKKRGKKKKGKLDGFIIDENSDDDDSGAYSPCEDSGDDALAECAPDVLGTKRSVARTVAGRLSNAIVLSGKHGVGKTATVYAAAKELGFEVFEINAASRRAGKDILEKVGDMTRNHLVQRQAGETGEASSTASKSAAIASFFGKKTTDAKDAKDGEGKKDRKDKEPAAQKQSLILIEEADLLYDEDKNFWATLVALMSQAKRPFVITCNDETLIPLHTLPLHAIFRLRTPPREASLDALVLIAACEGHVLHRQAIGELWASREGDLRAALAELQFWCQFGVGDVKGGFDWLLARWPTGSDVNEHGETLRVVSEGVYEGGMGWLSRDSIAQGSENPEAAVQCWEDFGIDLYDWGNDANASSVPLQTVDGGKNPLAALEAFADSADSMSLADVLSMASYAETNQVRIDPTIPEMPLKRREDFILGRTLLEADPMLHYSTLTLAIPAHIKAFAQKQRPPSSDAGRCPTAADPTLMLKNVLSRPAPPPAICRPDYSAAFDPIAASSVFVWAAHVDPSVFDRPMRLIALDVAPYVRSIVYHDTQRRARNLSCSPAPDGTDRPAKKLRATRAALSAMDGGHRASVRVQDYFATCSGVDNAAVLATAGASWPALAYSQYQSAVTSHAAWFAVEMERLRIANEERLQKEARARAEQEAQAAQVRQQMERQMQHQFAQNPAGMIMQIQSFIPPPGVPSIVQNQEGYLAHEGNPQMLQQQQQQAGVQPTPAYQYLAQPPNFQAPPQQLQFLGPAPIYHATAGFAGNPQYQQVVPVPVLYQQQQHQSQIQQPGPQLHYHQVHPAIMGPAEPTVSGLAAPSDALVREPSDGGLAVDPALFNSFNNDTEMIG</sequence>
<evidence type="ECO:0000256" key="2">
    <source>
        <dbReference type="SAM" id="MobiDB-lite"/>
    </source>
</evidence>
<proteinExistence type="predicted"/>
<dbReference type="GO" id="GO:0005524">
    <property type="term" value="F:ATP binding"/>
    <property type="evidence" value="ECO:0007669"/>
    <property type="project" value="InterPro"/>
</dbReference>
<feature type="compositionally biased region" description="Low complexity" evidence="2">
    <location>
        <begin position="132"/>
        <end position="142"/>
    </location>
</feature>
<evidence type="ECO:0000313" key="4">
    <source>
        <dbReference type="EMBL" id="PHH51644.1"/>
    </source>
</evidence>
<dbReference type="GO" id="GO:0016887">
    <property type="term" value="F:ATP hydrolysis activity"/>
    <property type="evidence" value="ECO:0007669"/>
    <property type="project" value="InterPro"/>
</dbReference>
<keyword evidence="5" id="KW-1185">Reference proteome</keyword>
<dbReference type="GO" id="GO:0003677">
    <property type="term" value="F:DNA binding"/>
    <property type="evidence" value="ECO:0007669"/>
    <property type="project" value="TreeGrafter"/>
</dbReference>
<dbReference type="STRING" id="1035309.A0A2C5X191"/>
<dbReference type="InterPro" id="IPR027417">
    <property type="entry name" value="P-loop_NTPase"/>
</dbReference>
<accession>A0A2C5X191</accession>
<feature type="compositionally biased region" description="Low complexity" evidence="2">
    <location>
        <begin position="27"/>
        <end position="50"/>
    </location>
</feature>
<feature type="compositionally biased region" description="Basic and acidic residues" evidence="2">
    <location>
        <begin position="726"/>
        <end position="745"/>
    </location>
</feature>
<dbReference type="GO" id="GO:0005634">
    <property type="term" value="C:nucleus"/>
    <property type="evidence" value="ECO:0007669"/>
    <property type="project" value="TreeGrafter"/>
</dbReference>
<feature type="region of interest" description="Disordered" evidence="2">
    <location>
        <begin position="314"/>
        <end position="339"/>
    </location>
</feature>
<feature type="region of interest" description="Disordered" evidence="2">
    <location>
        <begin position="726"/>
        <end position="747"/>
    </location>
</feature>
<protein>
    <submittedName>
        <fullName evidence="4">ATPase family AAA domain-containing protein 5</fullName>
    </submittedName>
</protein>
<evidence type="ECO:0000256" key="1">
    <source>
        <dbReference type="SAM" id="Coils"/>
    </source>
</evidence>
<organism evidence="4 5">
    <name type="scientific">Ceratocystis fimbriata CBS 114723</name>
    <dbReference type="NCBI Taxonomy" id="1035309"/>
    <lineage>
        <taxon>Eukaryota</taxon>
        <taxon>Fungi</taxon>
        <taxon>Dikarya</taxon>
        <taxon>Ascomycota</taxon>
        <taxon>Pezizomycotina</taxon>
        <taxon>Sordariomycetes</taxon>
        <taxon>Hypocreomycetidae</taxon>
        <taxon>Microascales</taxon>
        <taxon>Ceratocystidaceae</taxon>
        <taxon>Ceratocystis</taxon>
    </lineage>
</organism>
<feature type="compositionally biased region" description="Basic residues" evidence="2">
    <location>
        <begin position="575"/>
        <end position="588"/>
    </location>
</feature>
<dbReference type="PANTHER" id="PTHR23389:SF21">
    <property type="entry name" value="ATPASE FAMILY AAA DOMAIN-CONTAINING PROTEIN 5"/>
    <property type="match status" value="1"/>
</dbReference>
<dbReference type="SMART" id="SM00382">
    <property type="entry name" value="AAA"/>
    <property type="match status" value="1"/>
</dbReference>
<dbReference type="PANTHER" id="PTHR23389">
    <property type="entry name" value="CHROMOSOME TRANSMISSION FIDELITY FACTOR 18"/>
    <property type="match status" value="1"/>
</dbReference>
<name>A0A2C5X191_9PEZI</name>
<dbReference type="InterPro" id="IPR003959">
    <property type="entry name" value="ATPase_AAA_core"/>
</dbReference>
<reference evidence="4 5" key="1">
    <citation type="journal article" date="2013" name="Fungal Biol.">
        <title>Analysis of microsatellite markers in the genome of the plant pathogen Ceratocystis fimbriata.</title>
        <authorList>
            <person name="Simpson M.C."/>
            <person name="Wilken P.M."/>
            <person name="Coetzee M.P."/>
            <person name="Wingfield M.J."/>
            <person name="Wingfield B.D."/>
        </authorList>
    </citation>
    <scope>NUCLEOTIDE SEQUENCE [LARGE SCALE GENOMIC DNA]</scope>
    <source>
        <strain evidence="4 5">CBS 114723</strain>
    </source>
</reference>
<feature type="coiled-coil region" evidence="1">
    <location>
        <begin position="1210"/>
        <end position="1243"/>
    </location>
</feature>
<comment type="caution">
    <text evidence="4">The sequence shown here is derived from an EMBL/GenBank/DDBJ whole genome shotgun (WGS) entry which is preliminary data.</text>
</comment>
<feature type="region of interest" description="Disordered" evidence="2">
    <location>
        <begin position="1"/>
        <end position="144"/>
    </location>
</feature>
<evidence type="ECO:0000259" key="3">
    <source>
        <dbReference type="SMART" id="SM00382"/>
    </source>
</evidence>
<feature type="domain" description="AAA+ ATPase" evidence="3">
    <location>
        <begin position="640"/>
        <end position="813"/>
    </location>
</feature>
<feature type="region of interest" description="Disordered" evidence="2">
    <location>
        <begin position="228"/>
        <end position="248"/>
    </location>
</feature>
<dbReference type="OrthoDB" id="9996895at2759"/>
<evidence type="ECO:0000313" key="5">
    <source>
        <dbReference type="Proteomes" id="UP000222788"/>
    </source>
</evidence>
<dbReference type="InterPro" id="IPR003593">
    <property type="entry name" value="AAA+_ATPase"/>
</dbReference>
<reference evidence="4 5" key="2">
    <citation type="journal article" date="2013" name="IMA Fungus">
        <title>IMA Genome-F 1: Ceratocystis fimbriata: Draft nuclear genome sequence for the plant pathogen, Ceratocystis fimbriata.</title>
        <authorList>
            <person name="Wilken P.M."/>
            <person name="Steenkamp E.T."/>
            <person name="Wingfield M.J."/>
            <person name="de Beer Z.W."/>
            <person name="Wingfield B.D."/>
        </authorList>
    </citation>
    <scope>NUCLEOTIDE SEQUENCE [LARGE SCALE GENOMIC DNA]</scope>
    <source>
        <strain evidence="4 5">CBS 114723</strain>
    </source>
</reference>
<feature type="compositionally biased region" description="Acidic residues" evidence="2">
    <location>
        <begin position="101"/>
        <end position="117"/>
    </location>
</feature>
<feature type="region of interest" description="Disordered" evidence="2">
    <location>
        <begin position="456"/>
        <end position="481"/>
    </location>
</feature>
<dbReference type="EMBL" id="APWK03000089">
    <property type="protein sequence ID" value="PHH51644.1"/>
    <property type="molecule type" value="Genomic_DNA"/>
</dbReference>
<keyword evidence="1" id="KW-0175">Coiled coil</keyword>
<dbReference type="Proteomes" id="UP000222788">
    <property type="component" value="Unassembled WGS sequence"/>
</dbReference>
<feature type="region of interest" description="Disordered" evidence="2">
    <location>
        <begin position="170"/>
        <end position="214"/>
    </location>
</feature>
<dbReference type="Gene3D" id="3.40.50.300">
    <property type="entry name" value="P-loop containing nucleotide triphosphate hydrolases"/>
    <property type="match status" value="1"/>
</dbReference>
<dbReference type="Pfam" id="PF00004">
    <property type="entry name" value="AAA"/>
    <property type="match status" value="1"/>
</dbReference>
<dbReference type="SUPFAM" id="SSF52540">
    <property type="entry name" value="P-loop containing nucleoside triphosphate hydrolases"/>
    <property type="match status" value="1"/>
</dbReference>